<protein>
    <submittedName>
        <fullName evidence="1">Uncharacterized protein</fullName>
    </submittedName>
</protein>
<sequence length="109" mass="12014">MKRFKLWVMLSNGALDGCFYDDFPLFVCTTGFNNSRLLTGGKMNAGVGLVMFDKDRLRAKLVSKPALPAVEDTNAGFQVGTSTKALMHSSPSLWKSSSVRSSSRVRYEL</sequence>
<reference evidence="1" key="1">
    <citation type="submission" date="2021-01" db="EMBL/GenBank/DDBJ databases">
        <authorList>
            <person name="Corre E."/>
            <person name="Pelletier E."/>
            <person name="Niang G."/>
            <person name="Scheremetjew M."/>
            <person name="Finn R."/>
            <person name="Kale V."/>
            <person name="Holt S."/>
            <person name="Cochrane G."/>
            <person name="Meng A."/>
            <person name="Brown T."/>
            <person name="Cohen L."/>
        </authorList>
    </citation>
    <scope>NUCLEOTIDE SEQUENCE</scope>
    <source>
        <strain evidence="1">CCAP1064/1</strain>
    </source>
</reference>
<organism evidence="1">
    <name type="scientific">Proboscia inermis</name>
    <dbReference type="NCBI Taxonomy" id="420281"/>
    <lineage>
        <taxon>Eukaryota</taxon>
        <taxon>Sar</taxon>
        <taxon>Stramenopiles</taxon>
        <taxon>Ochrophyta</taxon>
        <taxon>Bacillariophyta</taxon>
        <taxon>Coscinodiscophyceae</taxon>
        <taxon>Rhizosoleniophycidae</taxon>
        <taxon>Rhizosoleniales</taxon>
        <taxon>Rhizosoleniaceae</taxon>
        <taxon>Proboscia</taxon>
    </lineage>
</organism>
<evidence type="ECO:0000313" key="1">
    <source>
        <dbReference type="EMBL" id="CAD8426799.1"/>
    </source>
</evidence>
<accession>A0A7S0CML4</accession>
<dbReference type="EMBL" id="HBEL01049714">
    <property type="protein sequence ID" value="CAD8426799.1"/>
    <property type="molecule type" value="Transcribed_RNA"/>
</dbReference>
<gene>
    <name evidence="1" type="ORF">PINE0816_LOCUS22964</name>
</gene>
<name>A0A7S0CML4_9STRA</name>
<proteinExistence type="predicted"/>
<dbReference type="AlphaFoldDB" id="A0A7S0CML4"/>